<sequence length="339" mass="39047">MNKLTTLCYIEKDNKYLMLHRIKKENDINHDKWIGVGGKFEWGESPEECMLREVWEETGYTLTSWQYRGIITFVLGEDTVEYMSLFTADGFEGTPIDCNEGVLEWVEKDQIPELNLWEGDRIFFRLLEEQKEFFSLKLVYNKQDILEQAVLDAKELELFDILNEDGSKTGVVKERGVAHREGALHGTVHIWIVRENDKSGYDVLLQKRSDNKDSYPGCYDISSAGHISAGDGVMESALREFEEELGLSAQPEQLELFGTTLVKFGTTFAGKIFRDNEFSNDFVYRQPVDIGKLKLQESEVAEVCWMDYEECREKIADVEIPNCINPEEFEKLGSYLGIC</sequence>
<proteinExistence type="inferred from homology"/>
<organism evidence="7 10">
    <name type="scientific">Roseburia inulinivorans</name>
    <dbReference type="NCBI Taxonomy" id="360807"/>
    <lineage>
        <taxon>Bacteria</taxon>
        <taxon>Bacillati</taxon>
        <taxon>Bacillota</taxon>
        <taxon>Clostridia</taxon>
        <taxon>Lachnospirales</taxon>
        <taxon>Lachnospiraceae</taxon>
        <taxon>Roseburia</taxon>
    </lineage>
</organism>
<evidence type="ECO:0000313" key="10">
    <source>
        <dbReference type="Proteomes" id="UP000049828"/>
    </source>
</evidence>
<dbReference type="Proteomes" id="UP000049828">
    <property type="component" value="Unassembled WGS sequence"/>
</dbReference>
<reference evidence="7" key="2">
    <citation type="submission" date="2015-05" db="EMBL/GenBank/DDBJ databases">
        <authorList>
            <person name="Wang D.B."/>
            <person name="Wang M."/>
        </authorList>
    </citation>
    <scope>NUCLEOTIDE SEQUENCE [LARGE SCALE GENOMIC DNA]</scope>
    <source>
        <strain evidence="7">L1-83</strain>
    </source>
</reference>
<reference evidence="9 12" key="3">
    <citation type="submission" date="2018-08" db="EMBL/GenBank/DDBJ databases">
        <title>A genome reference for cultivated species of the human gut microbiota.</title>
        <authorList>
            <person name="Zou Y."/>
            <person name="Xue W."/>
            <person name="Luo G."/>
        </authorList>
    </citation>
    <scope>NUCLEOTIDE SEQUENCE [LARGE SCALE GENOMIC DNA]</scope>
    <source>
        <strain evidence="9 12">AM42-1AC</strain>
    </source>
</reference>
<dbReference type="OrthoDB" id="9804563at2"/>
<evidence type="ECO:0000313" key="7">
    <source>
        <dbReference type="EMBL" id="CRL36032.1"/>
    </source>
</evidence>
<dbReference type="STRING" id="360807.ERS852392_00257"/>
<dbReference type="PRINTS" id="PR01402">
    <property type="entry name" value="MUTATORMUTX"/>
</dbReference>
<dbReference type="InterPro" id="IPR015797">
    <property type="entry name" value="NUDIX_hydrolase-like_dom_sf"/>
</dbReference>
<evidence type="ECO:0000259" key="6">
    <source>
        <dbReference type="PROSITE" id="PS51462"/>
    </source>
</evidence>
<reference evidence="10" key="1">
    <citation type="submission" date="2015-05" db="EMBL/GenBank/DDBJ databases">
        <authorList>
            <consortium name="Pathogen Informatics"/>
        </authorList>
    </citation>
    <scope>NUCLEOTIDE SEQUENCE [LARGE SCALE GENOMIC DNA]</scope>
    <source>
        <strain evidence="8 11">2789STDY5608835</strain>
        <strain evidence="10">L1-83</strain>
    </source>
</reference>
<dbReference type="InterPro" id="IPR020084">
    <property type="entry name" value="NUDIX_hydrolase_CS"/>
</dbReference>
<dbReference type="InterPro" id="IPR000086">
    <property type="entry name" value="NUDIX_hydrolase_dom"/>
</dbReference>
<dbReference type="CDD" id="cd04692">
    <property type="entry name" value="NUDIX_Hydrolase"/>
    <property type="match status" value="1"/>
</dbReference>
<dbReference type="SUPFAM" id="SSF55811">
    <property type="entry name" value="Nudix"/>
    <property type="match status" value="2"/>
</dbReference>
<evidence type="ECO:0000256" key="5">
    <source>
        <dbReference type="ARBA" id="ARBA00022842"/>
    </source>
</evidence>
<comment type="cofactor">
    <cofactor evidence="1">
        <name>Mg(2+)</name>
        <dbReference type="ChEBI" id="CHEBI:18420"/>
    </cofactor>
</comment>
<dbReference type="GO" id="GO:0046872">
    <property type="term" value="F:metal ion binding"/>
    <property type="evidence" value="ECO:0007669"/>
    <property type="project" value="UniProtKB-KW"/>
</dbReference>
<keyword evidence="10" id="KW-1185">Reference proteome</keyword>
<gene>
    <name evidence="8" type="primary">mutX</name>
    <name evidence="9" type="ORF">DW914_16915</name>
    <name evidence="8" type="ORF">ERS852392_00257</name>
    <name evidence="7" type="ORF">RIL183_18261</name>
</gene>
<feature type="domain" description="Nudix hydrolase" evidence="6">
    <location>
        <begin position="183"/>
        <end position="330"/>
    </location>
</feature>
<dbReference type="CDD" id="cd18886">
    <property type="entry name" value="NUDIX_MutT_Nudt1"/>
    <property type="match status" value="1"/>
</dbReference>
<keyword evidence="3" id="KW-0479">Metal-binding</keyword>
<dbReference type="GO" id="GO:0006281">
    <property type="term" value="P:DNA repair"/>
    <property type="evidence" value="ECO:0007669"/>
    <property type="project" value="InterPro"/>
</dbReference>
<dbReference type="Proteomes" id="UP000283492">
    <property type="component" value="Unassembled WGS sequence"/>
</dbReference>
<dbReference type="GeneID" id="75162354"/>
<evidence type="ECO:0000313" key="8">
    <source>
        <dbReference type="EMBL" id="CUN39701.1"/>
    </source>
</evidence>
<dbReference type="Proteomes" id="UP000095395">
    <property type="component" value="Unassembled WGS sequence"/>
</dbReference>
<dbReference type="PROSITE" id="PS00893">
    <property type="entry name" value="NUDIX_BOX"/>
    <property type="match status" value="1"/>
</dbReference>
<dbReference type="PANTHER" id="PTHR43758:SF2">
    <property type="entry name" value="OXIDIZED PURINE NUCLEOSIDE TRIPHOSPHATE HYDROLASE"/>
    <property type="match status" value="1"/>
</dbReference>
<dbReference type="Gene3D" id="3.90.79.10">
    <property type="entry name" value="Nucleoside Triphosphate Pyrophosphohydrolase"/>
    <property type="match status" value="2"/>
</dbReference>
<dbReference type="AlphaFoldDB" id="A0A0M6WHC4"/>
<evidence type="ECO:0000256" key="4">
    <source>
        <dbReference type="ARBA" id="ARBA00022801"/>
    </source>
</evidence>
<keyword evidence="5" id="KW-0460">Magnesium</keyword>
<dbReference type="GO" id="GO:0008413">
    <property type="term" value="F:8-oxo-7,8-dihydroguanosine triphosphate pyrophosphatase activity"/>
    <property type="evidence" value="ECO:0007669"/>
    <property type="project" value="InterPro"/>
</dbReference>
<keyword evidence="4 8" id="KW-0378">Hydrolase</keyword>
<evidence type="ECO:0000313" key="12">
    <source>
        <dbReference type="Proteomes" id="UP000283492"/>
    </source>
</evidence>
<dbReference type="EMBL" id="QSFX01000042">
    <property type="protein sequence ID" value="RHA83334.1"/>
    <property type="molecule type" value="Genomic_DNA"/>
</dbReference>
<evidence type="ECO:0000313" key="11">
    <source>
        <dbReference type="Proteomes" id="UP000095395"/>
    </source>
</evidence>
<dbReference type="GO" id="GO:0035539">
    <property type="term" value="F:8-oxo-7,8-dihydrodeoxyguanosine triphosphate pyrophosphatase activity"/>
    <property type="evidence" value="ECO:0007669"/>
    <property type="project" value="UniProtKB-EC"/>
</dbReference>
<accession>A0A0M6WHC4</accession>
<dbReference type="GO" id="GO:0005737">
    <property type="term" value="C:cytoplasm"/>
    <property type="evidence" value="ECO:0007669"/>
    <property type="project" value="TreeGrafter"/>
</dbReference>
<dbReference type="RefSeq" id="WP_007885843.1">
    <property type="nucleotide sequence ID" value="NZ_CABJFX010000042.1"/>
</dbReference>
<evidence type="ECO:0000313" key="9">
    <source>
        <dbReference type="EMBL" id="RHA83334.1"/>
    </source>
</evidence>
<dbReference type="PROSITE" id="PS51462">
    <property type="entry name" value="NUDIX"/>
    <property type="match status" value="2"/>
</dbReference>
<dbReference type="PANTHER" id="PTHR43758">
    <property type="entry name" value="7,8-DIHYDRO-8-OXOGUANINE TRIPHOSPHATASE"/>
    <property type="match status" value="1"/>
</dbReference>
<name>A0A0M6WHC4_9FIRM</name>
<dbReference type="EC" id="3.6.1.55" evidence="8"/>
<comment type="similarity">
    <text evidence="2">Belongs to the Nudix hydrolase family.</text>
</comment>
<dbReference type="EMBL" id="CVRS01000063">
    <property type="protein sequence ID" value="CRL36032.1"/>
    <property type="molecule type" value="Genomic_DNA"/>
</dbReference>
<dbReference type="EMBL" id="CYYR01000001">
    <property type="protein sequence ID" value="CUN39701.1"/>
    <property type="molecule type" value="Genomic_DNA"/>
</dbReference>
<evidence type="ECO:0000256" key="1">
    <source>
        <dbReference type="ARBA" id="ARBA00001946"/>
    </source>
</evidence>
<protein>
    <submittedName>
        <fullName evidence="8">8-oxo-dGTP diphosphatase</fullName>
        <ecNumber evidence="8">3.6.1.55</ecNumber>
    </submittedName>
    <submittedName>
        <fullName evidence="9">NUDIX domain-containing protein</fullName>
    </submittedName>
</protein>
<dbReference type="InterPro" id="IPR003562">
    <property type="entry name" value="Mutator_MutX_prot"/>
</dbReference>
<feature type="domain" description="Nudix hydrolase" evidence="6">
    <location>
        <begin position="1"/>
        <end position="129"/>
    </location>
</feature>
<dbReference type="Pfam" id="PF00293">
    <property type="entry name" value="NUDIX"/>
    <property type="match status" value="2"/>
</dbReference>
<evidence type="ECO:0000256" key="3">
    <source>
        <dbReference type="ARBA" id="ARBA00022723"/>
    </source>
</evidence>
<evidence type="ECO:0000256" key="2">
    <source>
        <dbReference type="ARBA" id="ARBA00005582"/>
    </source>
</evidence>